<dbReference type="PANTHER" id="PTHR38454:SF1">
    <property type="entry name" value="INTEGRAL MEMBRANE PROTEIN"/>
    <property type="match status" value="1"/>
</dbReference>
<dbReference type="Proteomes" id="UP001500124">
    <property type="component" value="Unassembled WGS sequence"/>
</dbReference>
<keyword evidence="4" id="KW-1185">Reference proteome</keyword>
<feature type="region of interest" description="Disordered" evidence="1">
    <location>
        <begin position="1"/>
        <end position="24"/>
    </location>
</feature>
<feature type="transmembrane region" description="Helical" evidence="2">
    <location>
        <begin position="172"/>
        <end position="191"/>
    </location>
</feature>
<keyword evidence="2" id="KW-1133">Transmembrane helix</keyword>
<feature type="transmembrane region" description="Helical" evidence="2">
    <location>
        <begin position="443"/>
        <end position="465"/>
    </location>
</feature>
<dbReference type="EMBL" id="BAABKC010000032">
    <property type="protein sequence ID" value="GAA5052385.1"/>
    <property type="molecule type" value="Genomic_DNA"/>
</dbReference>
<dbReference type="PANTHER" id="PTHR38454">
    <property type="entry name" value="INTEGRAL MEMBRANE PROTEIN-RELATED"/>
    <property type="match status" value="1"/>
</dbReference>
<proteinExistence type="predicted"/>
<gene>
    <name evidence="3" type="ORF">GCM10023336_21810</name>
</gene>
<keyword evidence="2" id="KW-0812">Transmembrane</keyword>
<feature type="transmembrane region" description="Helical" evidence="2">
    <location>
        <begin position="49"/>
        <end position="69"/>
    </location>
</feature>
<feature type="transmembrane region" description="Helical" evidence="2">
    <location>
        <begin position="418"/>
        <end position="437"/>
    </location>
</feature>
<feature type="transmembrane region" description="Helical" evidence="2">
    <location>
        <begin position="144"/>
        <end position="166"/>
    </location>
</feature>
<feature type="transmembrane region" description="Helical" evidence="2">
    <location>
        <begin position="237"/>
        <end position="256"/>
    </location>
</feature>
<evidence type="ECO:0000313" key="3">
    <source>
        <dbReference type="EMBL" id="GAA5052385.1"/>
    </source>
</evidence>
<keyword evidence="2" id="KW-0472">Membrane</keyword>
<comment type="caution">
    <text evidence="3">The sequence shown here is derived from an EMBL/GenBank/DDBJ whole genome shotgun (WGS) entry which is preliminary data.</text>
</comment>
<feature type="transmembrane region" description="Helical" evidence="2">
    <location>
        <begin position="332"/>
        <end position="350"/>
    </location>
</feature>
<accession>A0ABP9KAQ8</accession>
<dbReference type="RefSeq" id="WP_345668077.1">
    <property type="nucleotide sequence ID" value="NZ_BAABKC010000032.1"/>
</dbReference>
<dbReference type="InterPro" id="IPR018580">
    <property type="entry name" value="Uncharacterised_YfhO"/>
</dbReference>
<feature type="transmembrane region" description="Helical" evidence="2">
    <location>
        <begin position="840"/>
        <end position="861"/>
    </location>
</feature>
<protein>
    <submittedName>
        <fullName evidence="3">YfhO family protein</fullName>
    </submittedName>
</protein>
<sequence length="876" mass="91708">MSATVRPPYGSTASEGGDTPPGGSRAGRVLARLAALAPSRARGSVPLRAALGAGLLSCAVFCLGTLLAGSHPLGPHSRNIVDMGTQYVPFHAYWRKELLGGADGDLFLNWNSGYGSNFLGDLGTYLSSPFDLLVVLFPADRVELALFVVSTAKITAAGAAMAVLLLRLRRGPWPVAAVLGSAYALCGWTLDNGAYVPMWLDGLLAFPLLCLVGEWALSGRRPVLGPLVVALAWTSNFYTAYMATLGAGIVLLVRLLTGESGETAERGRRWPAGVLRAARSVLIGVGLAAPLVLVIYAATKVAHPTPPVAFAPAAWPDVFARLLPATSGTESPALYIGTPALALALAMPFHRRLPARTRYGWPAAVCLVALSLHWRPTHLLWHAGAEPNGVTDRQAFVLCGLLLIAAWRSTADGLPRPRALAAGLAVLAALALAARGTYAVDRWSYPVFAVALLLGLSAAAAVFLAARSGSRARVARVLSVLAVALLVTAQAGETAVAGMRVARLERQHRSWSPPLGREERETAAVVAAKDDWPRVRTDPGAEPGRNDPMLVGGQSGNYYSSLTAQTTYTTLTALGYGYFAKGRRLMSLDHPVTDAIFSVGTRVRLVQDPAGGPGRVPRAATGPVPPLVTVRPDVRLPDPAARFGASVFANQELLLGARVYDPPARTTEVRHGKERVTLATTCTPGSRVYLSALTFIGSATMDGSRPVDFNGKLPATRPALQSLGVTPASGKVRVELRHTGWLGLPKQPIGCLVENRLERAVRQLSAGGATEVRVGGHSVTARIPAGSTGTALLAVPRIKGWSCAAGAGPARPAQSYLGLIAVPLDGTATSVSCRFRPPGLLRGAAVGAGALVCLVATALWCRRGRRRAARAAAEPV</sequence>
<dbReference type="Pfam" id="PF09586">
    <property type="entry name" value="YfhO"/>
    <property type="match status" value="1"/>
</dbReference>
<evidence type="ECO:0000313" key="4">
    <source>
        <dbReference type="Proteomes" id="UP001500124"/>
    </source>
</evidence>
<evidence type="ECO:0000256" key="1">
    <source>
        <dbReference type="SAM" id="MobiDB-lite"/>
    </source>
</evidence>
<reference evidence="4" key="1">
    <citation type="journal article" date="2019" name="Int. J. Syst. Evol. Microbiol.">
        <title>The Global Catalogue of Microorganisms (GCM) 10K type strain sequencing project: providing services to taxonomists for standard genome sequencing and annotation.</title>
        <authorList>
            <consortium name="The Broad Institute Genomics Platform"/>
            <consortium name="The Broad Institute Genome Sequencing Center for Infectious Disease"/>
            <person name="Wu L."/>
            <person name="Ma J."/>
        </authorList>
    </citation>
    <scope>NUCLEOTIDE SEQUENCE [LARGE SCALE GENOMIC DNA]</scope>
    <source>
        <strain evidence="4">JCM 18410</strain>
    </source>
</reference>
<evidence type="ECO:0000256" key="2">
    <source>
        <dbReference type="SAM" id="Phobius"/>
    </source>
</evidence>
<feature type="transmembrane region" description="Helical" evidence="2">
    <location>
        <begin position="277"/>
        <end position="298"/>
    </location>
</feature>
<name>A0ABP9KAQ8_9ACTN</name>
<organism evidence="3 4">
    <name type="scientific">Streptomyces similanensis</name>
    <dbReference type="NCBI Taxonomy" id="1274988"/>
    <lineage>
        <taxon>Bacteria</taxon>
        <taxon>Bacillati</taxon>
        <taxon>Actinomycetota</taxon>
        <taxon>Actinomycetes</taxon>
        <taxon>Kitasatosporales</taxon>
        <taxon>Streptomycetaceae</taxon>
        <taxon>Streptomyces</taxon>
    </lineage>
</organism>
<feature type="transmembrane region" description="Helical" evidence="2">
    <location>
        <begin position="477"/>
        <end position="499"/>
    </location>
</feature>